<dbReference type="Proteomes" id="UP000693970">
    <property type="component" value="Unassembled WGS sequence"/>
</dbReference>
<keyword evidence="6" id="KW-1185">Reference proteome</keyword>
<dbReference type="InterPro" id="IPR003410">
    <property type="entry name" value="HYR_dom"/>
</dbReference>
<dbReference type="Pfam" id="PF02494">
    <property type="entry name" value="HYR"/>
    <property type="match status" value="1"/>
</dbReference>
<evidence type="ECO:0000259" key="3">
    <source>
        <dbReference type="PROSITE" id="PS50825"/>
    </source>
</evidence>
<accession>A0A9K3PHH1</accession>
<dbReference type="CDD" id="cd00198">
    <property type="entry name" value="vWFA"/>
    <property type="match status" value="1"/>
</dbReference>
<evidence type="ECO:0000256" key="1">
    <source>
        <dbReference type="ARBA" id="ARBA00022737"/>
    </source>
</evidence>
<dbReference type="PROSITE" id="PS50825">
    <property type="entry name" value="HYR"/>
    <property type="match status" value="1"/>
</dbReference>
<feature type="domain" description="HYR" evidence="3">
    <location>
        <begin position="581"/>
        <end position="665"/>
    </location>
</feature>
<reference evidence="5" key="1">
    <citation type="journal article" date="2021" name="Sci. Rep.">
        <title>Diploid genomic architecture of Nitzschia inconspicua, an elite biomass production diatom.</title>
        <authorList>
            <person name="Oliver A."/>
            <person name="Podell S."/>
            <person name="Pinowska A."/>
            <person name="Traller J.C."/>
            <person name="Smith S.R."/>
            <person name="McClure R."/>
            <person name="Beliaev A."/>
            <person name="Bohutskyi P."/>
            <person name="Hill E.A."/>
            <person name="Rabines A."/>
            <person name="Zheng H."/>
            <person name="Allen L.Z."/>
            <person name="Kuo A."/>
            <person name="Grigoriev I.V."/>
            <person name="Allen A.E."/>
            <person name="Hazlebeck D."/>
            <person name="Allen E.E."/>
        </authorList>
    </citation>
    <scope>NUCLEOTIDE SEQUENCE</scope>
    <source>
        <strain evidence="5">Hildebrandi</strain>
    </source>
</reference>
<evidence type="ECO:0000313" key="4">
    <source>
        <dbReference type="EMBL" id="KAG7338976.1"/>
    </source>
</evidence>
<dbReference type="PANTHER" id="PTHR46343">
    <property type="entry name" value="HYR DOMAIN-CONTAINING PROTEIN"/>
    <property type="match status" value="1"/>
</dbReference>
<dbReference type="AlphaFoldDB" id="A0A9K3PHH1"/>
<dbReference type="PANTHER" id="PTHR46343:SF2">
    <property type="entry name" value="SUSHI_VON WILLEBRAND FACTOR TYPE A_EGF_PENTRAXIN DOMAIN-CONTAINING 1"/>
    <property type="match status" value="1"/>
</dbReference>
<dbReference type="EMBL" id="JAGRRH010000044">
    <property type="protein sequence ID" value="KAG7338976.1"/>
    <property type="molecule type" value="Genomic_DNA"/>
</dbReference>
<evidence type="ECO:0000259" key="2">
    <source>
        <dbReference type="PROSITE" id="PS50234"/>
    </source>
</evidence>
<comment type="caution">
    <text evidence="5">The sequence shown here is derived from an EMBL/GenBank/DDBJ whole genome shotgun (WGS) entry which is preliminary data.</text>
</comment>
<dbReference type="PROSITE" id="PS50234">
    <property type="entry name" value="VWFA"/>
    <property type="match status" value="1"/>
</dbReference>
<keyword evidence="1" id="KW-0677">Repeat</keyword>
<feature type="domain" description="VWFA" evidence="2">
    <location>
        <begin position="203"/>
        <end position="389"/>
    </location>
</feature>
<proteinExistence type="predicted"/>
<sequence>MLIPSTHDNPLNLMNFSSSCRSFYYHYHIPGVTSVYSLHCLAPRGPAALNCEVLKECSLTNNFRRVQNANANVGFAYEKRRLRRAKRNFATEKNVIDLTGIRPAHLLLTVNKKLIGTKRNKAKQRNGKQSEMKFNLSSLGVATLFAAYVSGQSKVALPIVTKKVDKLLVDTDGSSMNDVFQVTIKVEGGEGSTTNSTNTIPMYLVFTLPSYVNMYFGDPEELRKSASKSFVDKLQAAPGDHQAGVVSWNYWDGPEFQSQFQFAYGLFEKSHFGELKSHIDAVRQGGPPGYIDKALNEAITMLDSSPPGNGLRAILFMTDSNLFSREYNTTGPTAEAALKGYKIYSIGLGNRGYLDDHTRDNLLDMADQTGGEFFLSPTAENLPAIFDTIFSKIQQSTFPHNVSVSEALPNNIVVDCNSTSPVATACSTTAIVWEDIGSGAMDASESVTLTYNAKITGCGDNLPIQKSSGEVTYDDINGNTQTPMMIPDVSFDTNCSSVDLQSVNGPPLAICKDFQATADDNCAVFVRPNDVDGGSIGTDGDTLTLSVDQTALFGVGTHTVTLTVEDEHGLHTTCTSTVTVVDTTPPTITCPADIVIPASARSRYSMVEYVVTVSDNCDDAPVAMLTSGKESGSTFDHGSTMQTFKSEDLSNNGDVSCSFTITVVEKKIHKLRSRWTNGFI</sequence>
<reference evidence="5" key="2">
    <citation type="submission" date="2021-04" db="EMBL/GenBank/DDBJ databases">
        <authorList>
            <person name="Podell S."/>
        </authorList>
    </citation>
    <scope>NUCLEOTIDE SEQUENCE</scope>
    <source>
        <strain evidence="5">Hildebrandi</strain>
    </source>
</reference>
<name>A0A9K3PHH1_9STRA</name>
<gene>
    <name evidence="5" type="ORF">IV203_016253</name>
    <name evidence="4" type="ORF">IV203_017467</name>
</gene>
<protein>
    <submittedName>
        <fullName evidence="5">FG-GAP repeat-containing protein</fullName>
    </submittedName>
</protein>
<evidence type="ECO:0000313" key="5">
    <source>
        <dbReference type="EMBL" id="KAG7347548.1"/>
    </source>
</evidence>
<dbReference type="InterPro" id="IPR002035">
    <property type="entry name" value="VWF_A"/>
</dbReference>
<dbReference type="EMBL" id="JAGRRH010000020">
    <property type="protein sequence ID" value="KAG7347548.1"/>
    <property type="molecule type" value="Genomic_DNA"/>
</dbReference>
<dbReference type="InterPro" id="IPR043555">
    <property type="entry name" value="SRPX-like"/>
</dbReference>
<organism evidence="5 6">
    <name type="scientific">Nitzschia inconspicua</name>
    <dbReference type="NCBI Taxonomy" id="303405"/>
    <lineage>
        <taxon>Eukaryota</taxon>
        <taxon>Sar</taxon>
        <taxon>Stramenopiles</taxon>
        <taxon>Ochrophyta</taxon>
        <taxon>Bacillariophyta</taxon>
        <taxon>Bacillariophyceae</taxon>
        <taxon>Bacillariophycidae</taxon>
        <taxon>Bacillariales</taxon>
        <taxon>Bacillariaceae</taxon>
        <taxon>Nitzschia</taxon>
    </lineage>
</organism>
<evidence type="ECO:0000313" key="6">
    <source>
        <dbReference type="Proteomes" id="UP000693970"/>
    </source>
</evidence>